<reference evidence="1 2" key="1">
    <citation type="submission" date="2019-03" db="EMBL/GenBank/DDBJ databases">
        <title>Genomic Encyclopedia of Archaeal and Bacterial Type Strains, Phase II (KMG-II): from individual species to whole genera.</title>
        <authorList>
            <person name="Goeker M."/>
        </authorList>
    </citation>
    <scope>NUCLEOTIDE SEQUENCE [LARGE SCALE GENOMIC DNA]</scope>
    <source>
        <strain evidence="1 2">DSM 29467</strain>
    </source>
</reference>
<gene>
    <name evidence="1" type="ORF">BDE40_0371</name>
</gene>
<dbReference type="InterPro" id="IPR027417">
    <property type="entry name" value="P-loop_NTPase"/>
</dbReference>
<dbReference type="PANTHER" id="PTHR10285">
    <property type="entry name" value="URIDINE KINASE"/>
    <property type="match status" value="1"/>
</dbReference>
<sequence length="204" mass="22289">MTHSVPPEVLTLINGLPTKSRRHLIAVAGPPASGKSTLAEQLADILPDAAVVPMDGFHLDNDVLSERGLLGRKGAPQTFDALGFVDLVKALREPATVSYPTFDRIRDCVVPDGGEVKADCKTVIVEGNYLLLDSAPWNQLHKLWDVGIFLDVPPEMLRERLLQRWRDHGYSEAEALTKAELNDLPNAQVVMQSAVNATHIVNDA</sequence>
<dbReference type="RefSeq" id="WP_134012283.1">
    <property type="nucleotide sequence ID" value="NZ_SOBH01000001.1"/>
</dbReference>
<proteinExistence type="predicted"/>
<name>A0A4R7LM75_9RHOB</name>
<comment type="caution">
    <text evidence="1">The sequence shown here is derived from an EMBL/GenBank/DDBJ whole genome shotgun (WGS) entry which is preliminary data.</text>
</comment>
<dbReference type="Proteomes" id="UP000294563">
    <property type="component" value="Unassembled WGS sequence"/>
</dbReference>
<dbReference type="AlphaFoldDB" id="A0A4R7LM75"/>
<evidence type="ECO:0000313" key="1">
    <source>
        <dbReference type="EMBL" id="TDT77093.1"/>
    </source>
</evidence>
<keyword evidence="2" id="KW-1185">Reference proteome</keyword>
<accession>A0A4R7LM75</accession>
<dbReference type="EMBL" id="SOBH01000001">
    <property type="protein sequence ID" value="TDT77093.1"/>
    <property type="molecule type" value="Genomic_DNA"/>
</dbReference>
<dbReference type="OrthoDB" id="1550976at2"/>
<protein>
    <submittedName>
        <fullName evidence="1">AAA domain-containing protein</fullName>
    </submittedName>
</protein>
<evidence type="ECO:0000313" key="2">
    <source>
        <dbReference type="Proteomes" id="UP000294563"/>
    </source>
</evidence>
<organism evidence="1 2">
    <name type="scientific">Litoreibacter halocynthiae</name>
    <dbReference type="NCBI Taxonomy" id="1242689"/>
    <lineage>
        <taxon>Bacteria</taxon>
        <taxon>Pseudomonadati</taxon>
        <taxon>Pseudomonadota</taxon>
        <taxon>Alphaproteobacteria</taxon>
        <taxon>Rhodobacterales</taxon>
        <taxon>Roseobacteraceae</taxon>
        <taxon>Litoreibacter</taxon>
    </lineage>
</organism>
<dbReference type="SUPFAM" id="SSF52540">
    <property type="entry name" value="P-loop containing nucleoside triphosphate hydrolases"/>
    <property type="match status" value="1"/>
</dbReference>
<dbReference type="Pfam" id="PF13238">
    <property type="entry name" value="AAA_18"/>
    <property type="match status" value="1"/>
</dbReference>
<dbReference type="Gene3D" id="3.40.50.300">
    <property type="entry name" value="P-loop containing nucleotide triphosphate hydrolases"/>
    <property type="match status" value="1"/>
</dbReference>